<evidence type="ECO:0000256" key="8">
    <source>
        <dbReference type="SAM" id="Phobius"/>
    </source>
</evidence>
<dbReference type="GO" id="GO:0005886">
    <property type="term" value="C:plasma membrane"/>
    <property type="evidence" value="ECO:0007669"/>
    <property type="project" value="TreeGrafter"/>
</dbReference>
<gene>
    <name evidence="10" type="ORF">FC91_GL002022</name>
</gene>
<proteinExistence type="predicted"/>
<evidence type="ECO:0000256" key="4">
    <source>
        <dbReference type="ARBA" id="ARBA00022553"/>
    </source>
</evidence>
<dbReference type="EC" id="2.7.13.3" evidence="3"/>
<name>A0A0R1XFY8_9LACO</name>
<dbReference type="eggNOG" id="COG5002">
    <property type="taxonomic scope" value="Bacteria"/>
</dbReference>
<evidence type="ECO:0000259" key="9">
    <source>
        <dbReference type="PROSITE" id="PS50109"/>
    </source>
</evidence>
<dbReference type="OrthoDB" id="9813151at2"/>
<dbReference type="PRINTS" id="PR00344">
    <property type="entry name" value="BCTRLSENSOR"/>
</dbReference>
<feature type="transmembrane region" description="Helical" evidence="8">
    <location>
        <begin position="14"/>
        <end position="37"/>
    </location>
</feature>
<dbReference type="SUPFAM" id="SSF55874">
    <property type="entry name" value="ATPase domain of HSP90 chaperone/DNA topoisomerase II/histidine kinase"/>
    <property type="match status" value="1"/>
</dbReference>
<dbReference type="InterPro" id="IPR004358">
    <property type="entry name" value="Sig_transdc_His_kin-like_C"/>
</dbReference>
<dbReference type="Pfam" id="PF00512">
    <property type="entry name" value="HisKA"/>
    <property type="match status" value="1"/>
</dbReference>
<dbReference type="SMART" id="SM00388">
    <property type="entry name" value="HisKA"/>
    <property type="match status" value="1"/>
</dbReference>
<keyword evidence="8" id="KW-1133">Transmembrane helix</keyword>
<keyword evidence="7" id="KW-0902">Two-component regulatory system</keyword>
<reference evidence="10 11" key="1">
    <citation type="journal article" date="2015" name="Genome Announc.">
        <title>Expanding the biotechnology potential of lactobacilli through comparative genomics of 213 strains and associated genera.</title>
        <authorList>
            <person name="Sun Z."/>
            <person name="Harris H.M."/>
            <person name="McCann A."/>
            <person name="Guo C."/>
            <person name="Argimon S."/>
            <person name="Zhang W."/>
            <person name="Yang X."/>
            <person name="Jeffery I.B."/>
            <person name="Cooney J.C."/>
            <person name="Kagawa T.F."/>
            <person name="Liu W."/>
            <person name="Song Y."/>
            <person name="Salvetti E."/>
            <person name="Wrobel A."/>
            <person name="Rasinkangas P."/>
            <person name="Parkhill J."/>
            <person name="Rea M.C."/>
            <person name="O'Sullivan O."/>
            <person name="Ritari J."/>
            <person name="Douillard F.P."/>
            <person name="Paul Ross R."/>
            <person name="Yang R."/>
            <person name="Briner A.E."/>
            <person name="Felis G.E."/>
            <person name="de Vos W.M."/>
            <person name="Barrangou R."/>
            <person name="Klaenhammer T.R."/>
            <person name="Caufield P.W."/>
            <person name="Cui Y."/>
            <person name="Zhang H."/>
            <person name="O'Toole P.W."/>
        </authorList>
    </citation>
    <scope>NUCLEOTIDE SEQUENCE [LARGE SCALE GENOMIC DNA]</scope>
    <source>
        <strain evidence="10 11">DSM 16991</strain>
    </source>
</reference>
<comment type="subcellular location">
    <subcellularLocation>
        <location evidence="2">Membrane</location>
    </subcellularLocation>
</comment>
<dbReference type="RefSeq" id="WP_027827252.1">
    <property type="nucleotide sequence ID" value="NZ_AUEH01000001.1"/>
</dbReference>
<dbReference type="GO" id="GO:0016036">
    <property type="term" value="P:cellular response to phosphate starvation"/>
    <property type="evidence" value="ECO:0007669"/>
    <property type="project" value="TreeGrafter"/>
</dbReference>
<dbReference type="Gene3D" id="1.10.287.130">
    <property type="match status" value="1"/>
</dbReference>
<evidence type="ECO:0000256" key="2">
    <source>
        <dbReference type="ARBA" id="ARBA00004370"/>
    </source>
</evidence>
<comment type="catalytic activity">
    <reaction evidence="1">
        <text>ATP + protein L-histidine = ADP + protein N-phospho-L-histidine.</text>
        <dbReference type="EC" id="2.7.13.3"/>
    </reaction>
</comment>
<dbReference type="Gene3D" id="3.30.565.10">
    <property type="entry name" value="Histidine kinase-like ATPase, C-terminal domain"/>
    <property type="match status" value="1"/>
</dbReference>
<evidence type="ECO:0000313" key="10">
    <source>
        <dbReference type="EMBL" id="KRM28557.1"/>
    </source>
</evidence>
<dbReference type="InterPro" id="IPR005467">
    <property type="entry name" value="His_kinase_dom"/>
</dbReference>
<dbReference type="EMBL" id="AZFW01000032">
    <property type="protein sequence ID" value="KRM28557.1"/>
    <property type="molecule type" value="Genomic_DNA"/>
</dbReference>
<feature type="transmembrane region" description="Helical" evidence="8">
    <location>
        <begin position="168"/>
        <end position="191"/>
    </location>
</feature>
<comment type="caution">
    <text evidence="10">The sequence shown here is derived from an EMBL/GenBank/DDBJ whole genome shotgun (WGS) entry which is preliminary data.</text>
</comment>
<evidence type="ECO:0000256" key="1">
    <source>
        <dbReference type="ARBA" id="ARBA00000085"/>
    </source>
</evidence>
<dbReference type="Pfam" id="PF02518">
    <property type="entry name" value="HATPase_c"/>
    <property type="match status" value="1"/>
</dbReference>
<sequence>MQANEGIKRQQRKLFWGEVLSFALLFFTLGAVVYFLYQQAVYNGVDTTLARQERSLKDGPAAAPGPLTPGQRPNSQNGASFRTNMVVFNAAGQIINAADLGQRYYAYFQNLELDKSAVGKKQVLTTTAGTFRTLLVHVPKSNLNPMYAGHYVLILQNIDAQLDGMNSFLRVLVATMIFFWLLALLFASVLARRAMRPIVKSWQRQQDFVADAAHELRAPLAVIQSQQEHLLTKPHDTVLNQSEAIATTLAESTRLQHLTTDLLTMAKADSNALTTDLQHYDLQIWPVSVLAPYKEIAAAQDRAFDTTLQATGEAVFDGDQLHQLLVILLDNAFKYTAAGDSIWVTTERQTKTWTLTVGNSGPSIPDADKKRIFDRFYRMDPSRNRETGGSGLGLAIADWIVTNHRGHIRVMDIHPQGAAFVVTLPLSGK</sequence>
<dbReference type="SUPFAM" id="SSF47384">
    <property type="entry name" value="Homodimeric domain of signal transducing histidine kinase"/>
    <property type="match status" value="1"/>
</dbReference>
<keyword evidence="4" id="KW-0597">Phosphoprotein</keyword>
<protein>
    <recommendedName>
        <fullName evidence="3">histidine kinase</fullName>
        <ecNumber evidence="3">2.7.13.3</ecNumber>
    </recommendedName>
</protein>
<dbReference type="Proteomes" id="UP000050949">
    <property type="component" value="Unassembled WGS sequence"/>
</dbReference>
<dbReference type="GO" id="GO:0000155">
    <property type="term" value="F:phosphorelay sensor kinase activity"/>
    <property type="evidence" value="ECO:0007669"/>
    <property type="project" value="InterPro"/>
</dbReference>
<dbReference type="InterPro" id="IPR003594">
    <property type="entry name" value="HATPase_dom"/>
</dbReference>
<dbReference type="InterPro" id="IPR050351">
    <property type="entry name" value="BphY/WalK/GraS-like"/>
</dbReference>
<dbReference type="AlphaFoldDB" id="A0A0R1XFY8"/>
<organism evidence="10 11">
    <name type="scientific">Schleiferilactobacillus harbinensis DSM 16991</name>
    <dbReference type="NCBI Taxonomy" id="1122147"/>
    <lineage>
        <taxon>Bacteria</taxon>
        <taxon>Bacillati</taxon>
        <taxon>Bacillota</taxon>
        <taxon>Bacilli</taxon>
        <taxon>Lactobacillales</taxon>
        <taxon>Lactobacillaceae</taxon>
        <taxon>Schleiferilactobacillus</taxon>
    </lineage>
</organism>
<evidence type="ECO:0000256" key="7">
    <source>
        <dbReference type="ARBA" id="ARBA00023012"/>
    </source>
</evidence>
<keyword evidence="6 10" id="KW-0418">Kinase</keyword>
<evidence type="ECO:0000256" key="6">
    <source>
        <dbReference type="ARBA" id="ARBA00022777"/>
    </source>
</evidence>
<dbReference type="InterPro" id="IPR036097">
    <property type="entry name" value="HisK_dim/P_sf"/>
</dbReference>
<dbReference type="PANTHER" id="PTHR45453">
    <property type="entry name" value="PHOSPHATE REGULON SENSOR PROTEIN PHOR"/>
    <property type="match status" value="1"/>
</dbReference>
<feature type="domain" description="Histidine kinase" evidence="9">
    <location>
        <begin position="211"/>
        <end position="428"/>
    </location>
</feature>
<dbReference type="CDD" id="cd00082">
    <property type="entry name" value="HisKA"/>
    <property type="match status" value="1"/>
</dbReference>
<evidence type="ECO:0000313" key="11">
    <source>
        <dbReference type="Proteomes" id="UP000050949"/>
    </source>
</evidence>
<dbReference type="SMART" id="SM00387">
    <property type="entry name" value="HATPase_c"/>
    <property type="match status" value="1"/>
</dbReference>
<dbReference type="GO" id="GO:0004721">
    <property type="term" value="F:phosphoprotein phosphatase activity"/>
    <property type="evidence" value="ECO:0007669"/>
    <property type="project" value="TreeGrafter"/>
</dbReference>
<dbReference type="PATRIC" id="fig|1122147.4.peg.2091"/>
<keyword evidence="8" id="KW-0812">Transmembrane</keyword>
<keyword evidence="5" id="KW-0808">Transferase</keyword>
<dbReference type="PROSITE" id="PS50109">
    <property type="entry name" value="HIS_KIN"/>
    <property type="match status" value="1"/>
</dbReference>
<dbReference type="InterPro" id="IPR003661">
    <property type="entry name" value="HisK_dim/P_dom"/>
</dbReference>
<evidence type="ECO:0000256" key="3">
    <source>
        <dbReference type="ARBA" id="ARBA00012438"/>
    </source>
</evidence>
<dbReference type="FunFam" id="3.30.565.10:FF:000006">
    <property type="entry name" value="Sensor histidine kinase WalK"/>
    <property type="match status" value="1"/>
</dbReference>
<evidence type="ECO:0000256" key="5">
    <source>
        <dbReference type="ARBA" id="ARBA00022679"/>
    </source>
</evidence>
<dbReference type="PANTHER" id="PTHR45453:SF1">
    <property type="entry name" value="PHOSPHATE REGULON SENSOR PROTEIN PHOR"/>
    <property type="match status" value="1"/>
</dbReference>
<keyword evidence="8" id="KW-0472">Membrane</keyword>
<dbReference type="InterPro" id="IPR036890">
    <property type="entry name" value="HATPase_C_sf"/>
</dbReference>
<accession>A0A0R1XFY8</accession>